<dbReference type="GeneID" id="90982427"/>
<dbReference type="SUPFAM" id="SSF53756">
    <property type="entry name" value="UDP-Glycosyltransferase/glycogen phosphorylase"/>
    <property type="match status" value="1"/>
</dbReference>
<accession>A0A073J759</accession>
<dbReference type="STRING" id="2754.EH55_01830"/>
<evidence type="ECO:0000313" key="2">
    <source>
        <dbReference type="Proteomes" id="UP000027665"/>
    </source>
</evidence>
<sequence>MKEIFFIKTGKAYLPEIEGYGRAFTKKGFSCGVISPEEVARRDSANSAFWFFMGFYPHKIVSKGFVVHDYRSLSTGSMRGPKDFLKRAFQPKPSLRVFLNENVKKRMNFKDSVPSCLIDMGVDFPQWGAEKGRDVIYDYVYVGDVSKDRGIDRLLAWFAKTGGGKRLLLVGRCDEELRGAYGSPNIIFAGKVERERVYEYLMQSGTGISYVPRGMPYDLQTSTKMLEYAWCGLNILANDSPSNILTAKKLSFECSRTRDPILGLKIVNTGTGSIRGKLSWDKIIDDSGLFKHLRP</sequence>
<name>A0A073J759_9BACT</name>
<gene>
    <name evidence="1" type="ORF">EH55_01830</name>
</gene>
<comment type="caution">
    <text evidence="1">The sequence shown here is derived from an EMBL/GenBank/DDBJ whole genome shotgun (WGS) entry which is preliminary data.</text>
</comment>
<reference evidence="1 2" key="1">
    <citation type="submission" date="2014-04" db="EMBL/GenBank/DDBJ databases">
        <title>Draft Genome Sequence of Synergistes jonesii.</title>
        <authorList>
            <person name="Coil D.A."/>
            <person name="Eisen J.A."/>
            <person name="Holland-Moritz H.E."/>
        </authorList>
    </citation>
    <scope>NUCLEOTIDE SEQUENCE [LARGE SCALE GENOMIC DNA]</scope>
    <source>
        <strain evidence="1 2">78-1</strain>
    </source>
</reference>
<dbReference type="AlphaFoldDB" id="A0A073J759"/>
<dbReference type="EMBL" id="JMKI01000002">
    <property type="protein sequence ID" value="KEJ93537.1"/>
    <property type="molecule type" value="Genomic_DNA"/>
</dbReference>
<evidence type="ECO:0008006" key="3">
    <source>
        <dbReference type="Google" id="ProtNLM"/>
    </source>
</evidence>
<dbReference type="Gene3D" id="3.40.50.2000">
    <property type="entry name" value="Glycogen Phosphorylase B"/>
    <property type="match status" value="1"/>
</dbReference>
<protein>
    <recommendedName>
        <fullName evidence="3">Glycosyl transferase family 1 domain-containing protein</fullName>
    </recommendedName>
</protein>
<keyword evidence="2" id="KW-1185">Reference proteome</keyword>
<dbReference type="RefSeq" id="WP_051682500.1">
    <property type="nucleotide sequence ID" value="NZ_JAWRIX010000028.1"/>
</dbReference>
<organism evidence="1 2">
    <name type="scientific">Synergistes jonesii</name>
    <dbReference type="NCBI Taxonomy" id="2754"/>
    <lineage>
        <taxon>Bacteria</taxon>
        <taxon>Thermotogati</taxon>
        <taxon>Synergistota</taxon>
        <taxon>Synergistia</taxon>
        <taxon>Synergistales</taxon>
        <taxon>Synergistaceae</taxon>
        <taxon>Synergistes</taxon>
    </lineage>
</organism>
<proteinExistence type="predicted"/>
<dbReference type="eggNOG" id="COG0438">
    <property type="taxonomic scope" value="Bacteria"/>
</dbReference>
<dbReference type="Proteomes" id="UP000027665">
    <property type="component" value="Unassembled WGS sequence"/>
</dbReference>
<evidence type="ECO:0000313" key="1">
    <source>
        <dbReference type="EMBL" id="KEJ93537.1"/>
    </source>
</evidence>
<dbReference type="OrthoDB" id="9813214at2"/>